<sequence>MREKLSAPSQKKKKTSVRNGESFTKKRKALPTTPVDATTSFVKYPNHAPRRSGADMFLDRPSSFKPARRSSHSPA</sequence>
<name>A0ABP1Q1P1_9HEXA</name>
<accession>A0ABP1Q1P1</accession>
<feature type="compositionally biased region" description="Basic residues" evidence="1">
    <location>
        <begin position="66"/>
        <end position="75"/>
    </location>
</feature>
<dbReference type="EMBL" id="CAXLJM020000013">
    <property type="protein sequence ID" value="CAL8078994.1"/>
    <property type="molecule type" value="Genomic_DNA"/>
</dbReference>
<keyword evidence="3" id="KW-1185">Reference proteome</keyword>
<comment type="caution">
    <text evidence="2">The sequence shown here is derived from an EMBL/GenBank/DDBJ whole genome shotgun (WGS) entry which is preliminary data.</text>
</comment>
<protein>
    <submittedName>
        <fullName evidence="2">Uncharacterized protein</fullName>
    </submittedName>
</protein>
<organism evidence="2 3">
    <name type="scientific">Orchesella dallaii</name>
    <dbReference type="NCBI Taxonomy" id="48710"/>
    <lineage>
        <taxon>Eukaryota</taxon>
        <taxon>Metazoa</taxon>
        <taxon>Ecdysozoa</taxon>
        <taxon>Arthropoda</taxon>
        <taxon>Hexapoda</taxon>
        <taxon>Collembola</taxon>
        <taxon>Entomobryomorpha</taxon>
        <taxon>Entomobryoidea</taxon>
        <taxon>Orchesellidae</taxon>
        <taxon>Orchesellinae</taxon>
        <taxon>Orchesella</taxon>
    </lineage>
</organism>
<evidence type="ECO:0000256" key="1">
    <source>
        <dbReference type="SAM" id="MobiDB-lite"/>
    </source>
</evidence>
<feature type="region of interest" description="Disordered" evidence="1">
    <location>
        <begin position="1"/>
        <end position="75"/>
    </location>
</feature>
<dbReference type="Proteomes" id="UP001642540">
    <property type="component" value="Unassembled WGS sequence"/>
</dbReference>
<reference evidence="2 3" key="1">
    <citation type="submission" date="2024-08" db="EMBL/GenBank/DDBJ databases">
        <authorList>
            <person name="Cucini C."/>
            <person name="Frati F."/>
        </authorList>
    </citation>
    <scope>NUCLEOTIDE SEQUENCE [LARGE SCALE GENOMIC DNA]</scope>
</reference>
<evidence type="ECO:0000313" key="2">
    <source>
        <dbReference type="EMBL" id="CAL8078994.1"/>
    </source>
</evidence>
<proteinExistence type="predicted"/>
<gene>
    <name evidence="2" type="ORF">ODALV1_LOCUS4248</name>
</gene>
<evidence type="ECO:0000313" key="3">
    <source>
        <dbReference type="Proteomes" id="UP001642540"/>
    </source>
</evidence>